<dbReference type="GO" id="GO:0030288">
    <property type="term" value="C:outer membrane-bounded periplasmic space"/>
    <property type="evidence" value="ECO:0007669"/>
    <property type="project" value="TreeGrafter"/>
</dbReference>
<dbReference type="Proteomes" id="UP000285120">
    <property type="component" value="Unassembled WGS sequence"/>
</dbReference>
<dbReference type="PANTHER" id="PTHR30532">
    <property type="entry name" value="IRON III DICITRATE-BINDING PERIPLASMIC PROTEIN"/>
    <property type="match status" value="1"/>
</dbReference>
<organism evidence="8 9">
    <name type="scientific">Sinobaca qinghaiensis</name>
    <dbReference type="NCBI Taxonomy" id="342944"/>
    <lineage>
        <taxon>Bacteria</taxon>
        <taxon>Bacillati</taxon>
        <taxon>Bacillota</taxon>
        <taxon>Bacilli</taxon>
        <taxon>Bacillales</taxon>
        <taxon>Sporolactobacillaceae</taxon>
        <taxon>Sinobaca</taxon>
    </lineage>
</organism>
<dbReference type="EMBL" id="RAPK01000010">
    <property type="protein sequence ID" value="RKD71336.1"/>
    <property type="molecule type" value="Genomic_DNA"/>
</dbReference>
<protein>
    <submittedName>
        <fullName evidence="8">Iron complex transport system substrate-binding protein</fullName>
    </submittedName>
</protein>
<reference evidence="8 9" key="1">
    <citation type="submission" date="2018-09" db="EMBL/GenBank/DDBJ databases">
        <title>Genomic Encyclopedia of Archaeal and Bacterial Type Strains, Phase II (KMG-II): from individual species to whole genera.</title>
        <authorList>
            <person name="Goeker M."/>
        </authorList>
    </citation>
    <scope>NUCLEOTIDE SEQUENCE [LARGE SCALE GENOMIC DNA]</scope>
    <source>
        <strain evidence="8 9">DSM 17008</strain>
    </source>
</reference>
<dbReference type="SUPFAM" id="SSF53807">
    <property type="entry name" value="Helical backbone' metal receptor"/>
    <property type="match status" value="1"/>
</dbReference>
<evidence type="ECO:0000259" key="7">
    <source>
        <dbReference type="PROSITE" id="PS50983"/>
    </source>
</evidence>
<evidence type="ECO:0000313" key="9">
    <source>
        <dbReference type="Proteomes" id="UP000285120"/>
    </source>
</evidence>
<dbReference type="Pfam" id="PF01497">
    <property type="entry name" value="Peripla_BP_2"/>
    <property type="match status" value="1"/>
</dbReference>
<name>A0A419V046_9BACL</name>
<evidence type="ECO:0000313" key="8">
    <source>
        <dbReference type="EMBL" id="RKD71336.1"/>
    </source>
</evidence>
<feature type="region of interest" description="Disordered" evidence="5">
    <location>
        <begin position="27"/>
        <end position="46"/>
    </location>
</feature>
<dbReference type="CDD" id="cd01146">
    <property type="entry name" value="FhuD"/>
    <property type="match status" value="1"/>
</dbReference>
<comment type="caution">
    <text evidence="8">The sequence shown here is derived from an EMBL/GenBank/DDBJ whole genome shotgun (WGS) entry which is preliminary data.</text>
</comment>
<keyword evidence="3" id="KW-0813">Transport</keyword>
<keyword evidence="4 6" id="KW-0732">Signal</keyword>
<proteinExistence type="inferred from homology"/>
<evidence type="ECO:0000256" key="1">
    <source>
        <dbReference type="ARBA" id="ARBA00004196"/>
    </source>
</evidence>
<dbReference type="AlphaFoldDB" id="A0A419V046"/>
<feature type="domain" description="Fe/B12 periplasmic-binding" evidence="7">
    <location>
        <begin position="66"/>
        <end position="344"/>
    </location>
</feature>
<dbReference type="PROSITE" id="PS51257">
    <property type="entry name" value="PROKAR_LIPOPROTEIN"/>
    <property type="match status" value="1"/>
</dbReference>
<dbReference type="InterPro" id="IPR051313">
    <property type="entry name" value="Bact_iron-sidero_bind"/>
</dbReference>
<accession>A0A419V046</accession>
<comment type="subcellular location">
    <subcellularLocation>
        <location evidence="1">Cell envelope</location>
    </subcellularLocation>
</comment>
<evidence type="ECO:0000256" key="5">
    <source>
        <dbReference type="SAM" id="MobiDB-lite"/>
    </source>
</evidence>
<feature type="signal peptide" evidence="6">
    <location>
        <begin position="1"/>
        <end position="21"/>
    </location>
</feature>
<dbReference type="RefSeq" id="WP_211326991.1">
    <property type="nucleotide sequence ID" value="NZ_RAPK01000010.1"/>
</dbReference>
<feature type="compositionally biased region" description="Low complexity" evidence="5">
    <location>
        <begin position="35"/>
        <end position="46"/>
    </location>
</feature>
<sequence length="349" mass="37599">MKIGKNSKKMLSLTIASAGMAAVLTGCGGGEESGSEAAGSEESGSDESIVIEHAFGETVLEEAPERVATIQWGNQDTVLALDEVPVGFSAANFGPVNENGVLPWTQEKMDELEVEDPNVFQDTDGLDFEAISDSNPDVILAGYSGITQEDYDLLSEIAPVVAYPETPWTTSWRDQITLNTKGMGMEEEGEQLIADTESLIEEKTAEYEDIEGKTVAWVNFSANDLSEMHFYTPADPRVSFLNELGLENPEGLDNVIEDESAFSMTLSAENADVLDDVDIIMGYGDEALYEAVKEDPQLGQIDAIENGNVAFVDAESVVGASGTPTALSISYTIDDYLQLIDDTLNESNE</sequence>
<feature type="chain" id="PRO_5038971753" evidence="6">
    <location>
        <begin position="22"/>
        <end position="349"/>
    </location>
</feature>
<dbReference type="PANTHER" id="PTHR30532:SF24">
    <property type="entry name" value="FERRIC ENTEROBACTIN-BINDING PERIPLASMIC PROTEIN FEPB"/>
    <property type="match status" value="1"/>
</dbReference>
<dbReference type="PROSITE" id="PS50983">
    <property type="entry name" value="FE_B12_PBP"/>
    <property type="match status" value="1"/>
</dbReference>
<evidence type="ECO:0000256" key="2">
    <source>
        <dbReference type="ARBA" id="ARBA00008814"/>
    </source>
</evidence>
<keyword evidence="9" id="KW-1185">Reference proteome</keyword>
<comment type="similarity">
    <text evidence="2">Belongs to the bacterial solute-binding protein 8 family.</text>
</comment>
<dbReference type="Gene3D" id="3.40.50.1980">
    <property type="entry name" value="Nitrogenase molybdenum iron protein domain"/>
    <property type="match status" value="2"/>
</dbReference>
<evidence type="ECO:0000256" key="4">
    <source>
        <dbReference type="ARBA" id="ARBA00022729"/>
    </source>
</evidence>
<gene>
    <name evidence="8" type="ORF">ATL39_2732</name>
</gene>
<dbReference type="InterPro" id="IPR002491">
    <property type="entry name" value="ABC_transptr_periplasmic_BD"/>
</dbReference>
<evidence type="ECO:0000256" key="3">
    <source>
        <dbReference type="ARBA" id="ARBA00022448"/>
    </source>
</evidence>
<dbReference type="GO" id="GO:1901678">
    <property type="term" value="P:iron coordination entity transport"/>
    <property type="evidence" value="ECO:0007669"/>
    <property type="project" value="UniProtKB-ARBA"/>
</dbReference>
<evidence type="ECO:0000256" key="6">
    <source>
        <dbReference type="SAM" id="SignalP"/>
    </source>
</evidence>